<keyword evidence="3" id="KW-1185">Reference proteome</keyword>
<accession>A7T9Q7</accession>
<reference evidence="2 3" key="1">
    <citation type="journal article" date="2007" name="Science">
        <title>Sea anemone genome reveals ancestral eumetazoan gene repertoire and genomic organization.</title>
        <authorList>
            <person name="Putnam N.H."/>
            <person name="Srivastava M."/>
            <person name="Hellsten U."/>
            <person name="Dirks B."/>
            <person name="Chapman J."/>
            <person name="Salamov A."/>
            <person name="Terry A."/>
            <person name="Shapiro H."/>
            <person name="Lindquist E."/>
            <person name="Kapitonov V.V."/>
            <person name="Jurka J."/>
            <person name="Genikhovich G."/>
            <person name="Grigoriev I.V."/>
            <person name="Lucas S.M."/>
            <person name="Steele R.E."/>
            <person name="Finnerty J.R."/>
            <person name="Technau U."/>
            <person name="Martindale M.Q."/>
            <person name="Rokhsar D.S."/>
        </authorList>
    </citation>
    <scope>NUCLEOTIDE SEQUENCE [LARGE SCALE GENOMIC DNA]</scope>
    <source>
        <strain evidence="3">CH2 X CH6</strain>
    </source>
</reference>
<dbReference type="HOGENOM" id="CLU_1462984_0_0_1"/>
<sequence length="185" mass="20778">MVLVDVYSIHKPSTAQRIYAIIDEQSNTSLITSKLADDLGADGPREVYYLSTCSNERGEKSGRRVTGIEARSVSGAAFSLPTLVECDVIPGDKREIPTPEMARSFKHLKPIADQIPPPRRYGRSSPLDRSRRARTTESERVQKRPQRSPVGTATSPWMDHQRPDVPRLRERSRTHSEPPHPCVQP</sequence>
<feature type="region of interest" description="Disordered" evidence="1">
    <location>
        <begin position="100"/>
        <end position="185"/>
    </location>
</feature>
<dbReference type="PhylomeDB" id="A7T9Q7"/>
<dbReference type="AlphaFoldDB" id="A7T9Q7"/>
<dbReference type="InParanoid" id="A7T9Q7"/>
<feature type="compositionally biased region" description="Basic and acidic residues" evidence="1">
    <location>
        <begin position="159"/>
        <end position="178"/>
    </location>
</feature>
<feature type="compositionally biased region" description="Basic and acidic residues" evidence="1">
    <location>
        <begin position="126"/>
        <end position="142"/>
    </location>
</feature>
<dbReference type="Proteomes" id="UP000001593">
    <property type="component" value="Unassembled WGS sequence"/>
</dbReference>
<evidence type="ECO:0000313" key="2">
    <source>
        <dbReference type="EMBL" id="EDO27266.1"/>
    </source>
</evidence>
<dbReference type="EMBL" id="DS473545">
    <property type="protein sequence ID" value="EDO27266.1"/>
    <property type="molecule type" value="Genomic_DNA"/>
</dbReference>
<evidence type="ECO:0000313" key="3">
    <source>
        <dbReference type="Proteomes" id="UP000001593"/>
    </source>
</evidence>
<proteinExistence type="predicted"/>
<evidence type="ECO:0000256" key="1">
    <source>
        <dbReference type="SAM" id="MobiDB-lite"/>
    </source>
</evidence>
<dbReference type="PANTHER" id="PTHR47331">
    <property type="entry name" value="PHD-TYPE DOMAIN-CONTAINING PROTEIN"/>
    <property type="match status" value="1"/>
</dbReference>
<name>A7T9Q7_NEMVE</name>
<organism evidence="2 3">
    <name type="scientific">Nematostella vectensis</name>
    <name type="common">Starlet sea anemone</name>
    <dbReference type="NCBI Taxonomy" id="45351"/>
    <lineage>
        <taxon>Eukaryota</taxon>
        <taxon>Metazoa</taxon>
        <taxon>Cnidaria</taxon>
        <taxon>Anthozoa</taxon>
        <taxon>Hexacorallia</taxon>
        <taxon>Actiniaria</taxon>
        <taxon>Edwardsiidae</taxon>
        <taxon>Nematostella</taxon>
    </lineage>
</organism>
<gene>
    <name evidence="2" type="ORF">NEMVEDRAFT_v1g224255</name>
</gene>
<dbReference type="PANTHER" id="PTHR47331:SF6">
    <property type="entry name" value="DOUBLECORTIN DOMAIN-CONTAINING PROTEIN"/>
    <property type="match status" value="1"/>
</dbReference>
<protein>
    <submittedName>
        <fullName evidence="2">Uncharacterized protein</fullName>
    </submittedName>
</protein>